<feature type="domain" description="CSD" evidence="3">
    <location>
        <begin position="6"/>
        <end position="66"/>
    </location>
</feature>
<gene>
    <name evidence="4" type="ORF">LCGC14_2911750</name>
</gene>
<dbReference type="SMART" id="SM00357">
    <property type="entry name" value="CSP"/>
    <property type="match status" value="1"/>
</dbReference>
<dbReference type="InterPro" id="IPR012156">
    <property type="entry name" value="Cold_shock_CspA"/>
</dbReference>
<dbReference type="InterPro" id="IPR011129">
    <property type="entry name" value="CSD"/>
</dbReference>
<dbReference type="EMBL" id="LAZR01057633">
    <property type="protein sequence ID" value="KKK71653.1"/>
    <property type="molecule type" value="Genomic_DNA"/>
</dbReference>
<protein>
    <recommendedName>
        <fullName evidence="3">CSD domain-containing protein</fullName>
    </recommendedName>
</protein>
<dbReference type="CDD" id="cd04458">
    <property type="entry name" value="CSP_CDS"/>
    <property type="match status" value="1"/>
</dbReference>
<dbReference type="AlphaFoldDB" id="A0A0F8XRR0"/>
<dbReference type="InterPro" id="IPR050181">
    <property type="entry name" value="Cold_shock_domain"/>
</dbReference>
<dbReference type="PRINTS" id="PR00050">
    <property type="entry name" value="COLDSHOCK"/>
</dbReference>
<evidence type="ECO:0000313" key="4">
    <source>
        <dbReference type="EMBL" id="KKK71653.1"/>
    </source>
</evidence>
<evidence type="ECO:0000256" key="2">
    <source>
        <dbReference type="ARBA" id="ARBA00022490"/>
    </source>
</evidence>
<dbReference type="Pfam" id="PF00313">
    <property type="entry name" value="CSD"/>
    <property type="match status" value="1"/>
</dbReference>
<comment type="caution">
    <text evidence="4">The sequence shown here is derived from an EMBL/GenBank/DDBJ whole genome shotgun (WGS) entry which is preliminary data.</text>
</comment>
<keyword evidence="2" id="KW-0963">Cytoplasm</keyword>
<dbReference type="GO" id="GO:0005737">
    <property type="term" value="C:cytoplasm"/>
    <property type="evidence" value="ECO:0007669"/>
    <property type="project" value="UniProtKB-SubCell"/>
</dbReference>
<dbReference type="GO" id="GO:0003676">
    <property type="term" value="F:nucleic acid binding"/>
    <property type="evidence" value="ECO:0007669"/>
    <property type="project" value="InterPro"/>
</dbReference>
<dbReference type="PROSITE" id="PS00352">
    <property type="entry name" value="CSD_1"/>
    <property type="match status" value="1"/>
</dbReference>
<dbReference type="Gene3D" id="2.40.50.140">
    <property type="entry name" value="Nucleic acid-binding proteins"/>
    <property type="match status" value="1"/>
</dbReference>
<dbReference type="SUPFAM" id="SSF50249">
    <property type="entry name" value="Nucleic acid-binding proteins"/>
    <property type="match status" value="1"/>
</dbReference>
<name>A0A0F8XRR0_9ZZZZ</name>
<dbReference type="InterPro" id="IPR019844">
    <property type="entry name" value="CSD_CS"/>
</dbReference>
<evidence type="ECO:0000256" key="1">
    <source>
        <dbReference type="ARBA" id="ARBA00004496"/>
    </source>
</evidence>
<dbReference type="PROSITE" id="PS51857">
    <property type="entry name" value="CSD_2"/>
    <property type="match status" value="1"/>
</dbReference>
<dbReference type="InterPro" id="IPR002059">
    <property type="entry name" value="CSP_DNA-bd"/>
</dbReference>
<comment type="subcellular location">
    <subcellularLocation>
        <location evidence="1">Cytoplasm</location>
    </subcellularLocation>
</comment>
<sequence length="68" mass="7690">MLCYNMEQGTVKWFNRTKGFGFIERESGDDLFVHKTDVDGFINDGDKVEFEVGEGQKGPAAQKVKKSE</sequence>
<reference evidence="4" key="1">
    <citation type="journal article" date="2015" name="Nature">
        <title>Complex archaea that bridge the gap between prokaryotes and eukaryotes.</title>
        <authorList>
            <person name="Spang A."/>
            <person name="Saw J.H."/>
            <person name="Jorgensen S.L."/>
            <person name="Zaremba-Niedzwiedzka K."/>
            <person name="Martijn J."/>
            <person name="Lind A.E."/>
            <person name="van Eijk R."/>
            <person name="Schleper C."/>
            <person name="Guy L."/>
            <person name="Ettema T.J."/>
        </authorList>
    </citation>
    <scope>NUCLEOTIDE SEQUENCE</scope>
</reference>
<evidence type="ECO:0000259" key="3">
    <source>
        <dbReference type="PROSITE" id="PS51857"/>
    </source>
</evidence>
<organism evidence="4">
    <name type="scientific">marine sediment metagenome</name>
    <dbReference type="NCBI Taxonomy" id="412755"/>
    <lineage>
        <taxon>unclassified sequences</taxon>
        <taxon>metagenomes</taxon>
        <taxon>ecological metagenomes</taxon>
    </lineage>
</organism>
<dbReference type="PIRSF" id="PIRSF002599">
    <property type="entry name" value="Cold_shock_A"/>
    <property type="match status" value="1"/>
</dbReference>
<dbReference type="InterPro" id="IPR012340">
    <property type="entry name" value="NA-bd_OB-fold"/>
</dbReference>
<dbReference type="PANTHER" id="PTHR11544">
    <property type="entry name" value="COLD SHOCK DOMAIN CONTAINING PROTEINS"/>
    <property type="match status" value="1"/>
</dbReference>
<accession>A0A0F8XRR0</accession>
<proteinExistence type="predicted"/>